<dbReference type="InterPro" id="IPR020846">
    <property type="entry name" value="MFS_dom"/>
</dbReference>
<reference evidence="8 9" key="1">
    <citation type="journal article" date="2024" name="IMA Fungus">
        <title>IMA Genome - F19 : A genome assembly and annotation guide to empower mycologists, including annotated draft genome sequences of Ceratocystis pirilliformis, Diaporthe australafricana, Fusarium ophioides, Paecilomyces lecythidis, and Sporothrix stenoceras.</title>
        <authorList>
            <person name="Aylward J."/>
            <person name="Wilson A.M."/>
            <person name="Visagie C.M."/>
            <person name="Spraker J."/>
            <person name="Barnes I."/>
            <person name="Buitendag C."/>
            <person name="Ceriani C."/>
            <person name="Del Mar Angel L."/>
            <person name="du Plessis D."/>
            <person name="Fuchs T."/>
            <person name="Gasser K."/>
            <person name="Kramer D."/>
            <person name="Li W."/>
            <person name="Munsamy K."/>
            <person name="Piso A."/>
            <person name="Price J.L."/>
            <person name="Sonnekus B."/>
            <person name="Thomas C."/>
            <person name="van der Nest A."/>
            <person name="van Dijk A."/>
            <person name="van Heerden A."/>
            <person name="van Vuuren N."/>
            <person name="Yilmaz N."/>
            <person name="Duong T.A."/>
            <person name="van der Merwe N.A."/>
            <person name="Wingfield M.J."/>
            <person name="Wingfield B.D."/>
        </authorList>
    </citation>
    <scope>NUCLEOTIDE SEQUENCE [LARGE SCALE GENOMIC DNA]</scope>
    <source>
        <strain evidence="8 9">CMW 12675</strain>
    </source>
</reference>
<feature type="transmembrane region" description="Helical" evidence="6">
    <location>
        <begin position="211"/>
        <end position="230"/>
    </location>
</feature>
<evidence type="ECO:0000313" key="9">
    <source>
        <dbReference type="Proteomes" id="UP001583280"/>
    </source>
</evidence>
<feature type="transmembrane region" description="Helical" evidence="6">
    <location>
        <begin position="358"/>
        <end position="376"/>
    </location>
</feature>
<proteinExistence type="predicted"/>
<keyword evidence="3 6" id="KW-1133">Transmembrane helix</keyword>
<evidence type="ECO:0000256" key="5">
    <source>
        <dbReference type="SAM" id="MobiDB-lite"/>
    </source>
</evidence>
<keyword evidence="4 6" id="KW-0472">Membrane</keyword>
<sequence>MPVSSARFSLPYPNLSFSDFAVLTEPPPPLPVLSTPPSATSSPLNGLNMAAGSGTSPGPSPRDRRSRATTVDVVPIQGPQLTRARQTVIMIGCLLGLFFSSLDAGIVSTSLVTISREFDDSISAPWVILAYLLTYMGFAVCVSRLSDIYGRRDVLLISWIIFNCFSMGCGASSSMKQLIICRAFQGIGGSGLYSLAQIAVVEMGPIRTPSLVGAMIGITLAIALVLGPILGGLISYYAGWRWIFNMNIPAGMAVSLLLTLSWPVSLREIDSPLSRYTWTSFTSIDFVGSGTLLCSCCLLIFALQQAGSGVSMWDSPGIVTAFTFAFIVTLLSGFPYFALTVAVPERFQVINGDNPLLAGLHLIPLLGSCAIGSFLAGALSSKRNNTSVTLIASSCLQLLGLGLMTTFSTANADVKPQYAFQAIIGLGVGMCFGSSTIIAALQIRNEDLASAQGAVAQARVLGGCFGLVMLTIVSHKASTDNALLNLELEPSTEIPQVSKDAYAAAFARETRIMVYVAVAMVLLSLFAWERNPVAMSVLAAHQHKDIRNSTETATEMSDMGSIRSYRARRFRL</sequence>
<comment type="subcellular location">
    <subcellularLocation>
        <location evidence="1">Membrane</location>
        <topology evidence="1">Multi-pass membrane protein</topology>
    </subcellularLocation>
</comment>
<dbReference type="Proteomes" id="UP001583280">
    <property type="component" value="Unassembled WGS sequence"/>
</dbReference>
<name>A0ABR3ZB84_9PEZI</name>
<evidence type="ECO:0000313" key="8">
    <source>
        <dbReference type="EMBL" id="KAL1897300.1"/>
    </source>
</evidence>
<feature type="transmembrane region" description="Helical" evidence="6">
    <location>
        <begin position="284"/>
        <end position="303"/>
    </location>
</feature>
<feature type="transmembrane region" description="Helical" evidence="6">
    <location>
        <begin position="88"/>
        <end position="112"/>
    </location>
</feature>
<dbReference type="EMBL" id="JAWDJO010000046">
    <property type="protein sequence ID" value="KAL1897300.1"/>
    <property type="molecule type" value="Genomic_DNA"/>
</dbReference>
<keyword evidence="2 6" id="KW-0812">Transmembrane</keyword>
<feature type="transmembrane region" description="Helical" evidence="6">
    <location>
        <begin position="124"/>
        <end position="142"/>
    </location>
</feature>
<feature type="transmembrane region" description="Helical" evidence="6">
    <location>
        <begin position="512"/>
        <end position="528"/>
    </location>
</feature>
<feature type="transmembrane region" description="Helical" evidence="6">
    <location>
        <begin position="388"/>
        <end position="407"/>
    </location>
</feature>
<dbReference type="PRINTS" id="PR01036">
    <property type="entry name" value="TCRTETB"/>
</dbReference>
<feature type="transmembrane region" description="Helical" evidence="6">
    <location>
        <begin position="242"/>
        <end position="264"/>
    </location>
</feature>
<evidence type="ECO:0000256" key="2">
    <source>
        <dbReference type="ARBA" id="ARBA00022692"/>
    </source>
</evidence>
<dbReference type="SUPFAM" id="SSF103473">
    <property type="entry name" value="MFS general substrate transporter"/>
    <property type="match status" value="1"/>
</dbReference>
<gene>
    <name evidence="8" type="ORF">Cpir12675_002406</name>
</gene>
<accession>A0ABR3ZB84</accession>
<keyword evidence="9" id="KW-1185">Reference proteome</keyword>
<dbReference type="Pfam" id="PF07690">
    <property type="entry name" value="MFS_1"/>
    <property type="match status" value="1"/>
</dbReference>
<comment type="caution">
    <text evidence="8">The sequence shown here is derived from an EMBL/GenBank/DDBJ whole genome shotgun (WGS) entry which is preliminary data.</text>
</comment>
<feature type="transmembrane region" description="Helical" evidence="6">
    <location>
        <begin position="315"/>
        <end position="338"/>
    </location>
</feature>
<evidence type="ECO:0000256" key="4">
    <source>
        <dbReference type="ARBA" id="ARBA00023136"/>
    </source>
</evidence>
<feature type="transmembrane region" description="Helical" evidence="6">
    <location>
        <begin position="419"/>
        <end position="441"/>
    </location>
</feature>
<dbReference type="PANTHER" id="PTHR23501:SF43">
    <property type="entry name" value="MULTIDRUG TRANSPORTER, PUTATIVE (AFU_ORTHOLOGUE AFUA_6G03040)-RELATED"/>
    <property type="match status" value="1"/>
</dbReference>
<feature type="transmembrane region" description="Helical" evidence="6">
    <location>
        <begin position="453"/>
        <end position="473"/>
    </location>
</feature>
<evidence type="ECO:0000256" key="3">
    <source>
        <dbReference type="ARBA" id="ARBA00022989"/>
    </source>
</evidence>
<protein>
    <recommendedName>
        <fullName evidence="7">Major facilitator superfamily (MFS) profile domain-containing protein</fullName>
    </recommendedName>
</protein>
<evidence type="ECO:0000256" key="1">
    <source>
        <dbReference type="ARBA" id="ARBA00004141"/>
    </source>
</evidence>
<feature type="domain" description="Major facilitator superfamily (MFS) profile" evidence="7">
    <location>
        <begin position="89"/>
        <end position="532"/>
    </location>
</feature>
<dbReference type="InterPro" id="IPR005829">
    <property type="entry name" value="Sugar_transporter_CS"/>
</dbReference>
<dbReference type="PROSITE" id="PS00216">
    <property type="entry name" value="SUGAR_TRANSPORT_1"/>
    <property type="match status" value="1"/>
</dbReference>
<organism evidence="8 9">
    <name type="scientific">Ceratocystis pirilliformis</name>
    <dbReference type="NCBI Taxonomy" id="259994"/>
    <lineage>
        <taxon>Eukaryota</taxon>
        <taxon>Fungi</taxon>
        <taxon>Dikarya</taxon>
        <taxon>Ascomycota</taxon>
        <taxon>Pezizomycotina</taxon>
        <taxon>Sordariomycetes</taxon>
        <taxon>Hypocreomycetidae</taxon>
        <taxon>Microascales</taxon>
        <taxon>Ceratocystidaceae</taxon>
        <taxon>Ceratocystis</taxon>
    </lineage>
</organism>
<feature type="compositionally biased region" description="Low complexity" evidence="5">
    <location>
        <begin position="32"/>
        <end position="57"/>
    </location>
</feature>
<feature type="region of interest" description="Disordered" evidence="5">
    <location>
        <begin position="31"/>
        <end position="69"/>
    </location>
</feature>
<evidence type="ECO:0000256" key="6">
    <source>
        <dbReference type="SAM" id="Phobius"/>
    </source>
</evidence>
<dbReference type="InterPro" id="IPR011701">
    <property type="entry name" value="MFS"/>
</dbReference>
<dbReference type="PROSITE" id="PS50850">
    <property type="entry name" value="MFS"/>
    <property type="match status" value="1"/>
</dbReference>
<dbReference type="PANTHER" id="PTHR23501">
    <property type="entry name" value="MAJOR FACILITATOR SUPERFAMILY"/>
    <property type="match status" value="1"/>
</dbReference>
<dbReference type="InterPro" id="IPR036259">
    <property type="entry name" value="MFS_trans_sf"/>
</dbReference>
<dbReference type="Gene3D" id="1.20.1250.20">
    <property type="entry name" value="MFS general substrate transporter like domains"/>
    <property type="match status" value="1"/>
</dbReference>
<evidence type="ECO:0000259" key="7">
    <source>
        <dbReference type="PROSITE" id="PS50850"/>
    </source>
</evidence>